<dbReference type="Proteomes" id="UP000307720">
    <property type="component" value="Unassembled WGS sequence"/>
</dbReference>
<reference evidence="1" key="1">
    <citation type="submission" date="2019-04" db="EMBL/GenBank/DDBJ databases">
        <title>Microbes associate with the intestines of laboratory mice.</title>
        <authorList>
            <person name="Navarre W."/>
            <person name="Wong E."/>
            <person name="Huang K."/>
            <person name="Tropini C."/>
            <person name="Ng K."/>
            <person name="Yu B."/>
        </authorList>
    </citation>
    <scope>NUCLEOTIDE SEQUENCE</scope>
    <source>
        <strain evidence="1">NM72_1-8</strain>
    </source>
</reference>
<evidence type="ECO:0000313" key="2">
    <source>
        <dbReference type="Proteomes" id="UP000307720"/>
    </source>
</evidence>
<name>A0AC61R1Z9_9FIRM</name>
<evidence type="ECO:0000313" key="1">
    <source>
        <dbReference type="EMBL" id="TGX99363.1"/>
    </source>
</evidence>
<proteinExistence type="predicted"/>
<gene>
    <name evidence="1" type="ORF">E5357_05810</name>
</gene>
<protein>
    <submittedName>
        <fullName evidence="1">Uncharacterized protein</fullName>
    </submittedName>
</protein>
<accession>A0AC61R1Z9</accession>
<organism evidence="1 2">
    <name type="scientific">Hominisplanchenecus murintestinalis</name>
    <dbReference type="NCBI Taxonomy" id="2941517"/>
    <lineage>
        <taxon>Bacteria</taxon>
        <taxon>Bacillati</taxon>
        <taxon>Bacillota</taxon>
        <taxon>Clostridia</taxon>
        <taxon>Lachnospirales</taxon>
        <taxon>Lachnospiraceae</taxon>
        <taxon>Hominisplanchenecus</taxon>
    </lineage>
</organism>
<dbReference type="EMBL" id="SRZB01000008">
    <property type="protein sequence ID" value="TGX99363.1"/>
    <property type="molecule type" value="Genomic_DNA"/>
</dbReference>
<comment type="caution">
    <text evidence="1">The sequence shown here is derived from an EMBL/GenBank/DDBJ whole genome shotgun (WGS) entry which is preliminary data.</text>
</comment>
<sequence length="133" mass="15432">MLKKKNKKYHLTDKEVELMELLWKQDKPLTSVEILAIPDEHSWSDNYLPIMLKSLLDKNAIEVCGYVRCGTQYARQFKYSITREEYVALFAVGRGLDAQSIPKVAVAMVTELQEDKDDIIRELEGIIEKLKEQ</sequence>
<keyword evidence="2" id="KW-1185">Reference proteome</keyword>